<organism evidence="1 2">
    <name type="scientific">Favolaschia claudopus</name>
    <dbReference type="NCBI Taxonomy" id="2862362"/>
    <lineage>
        <taxon>Eukaryota</taxon>
        <taxon>Fungi</taxon>
        <taxon>Dikarya</taxon>
        <taxon>Basidiomycota</taxon>
        <taxon>Agaricomycotina</taxon>
        <taxon>Agaricomycetes</taxon>
        <taxon>Agaricomycetidae</taxon>
        <taxon>Agaricales</taxon>
        <taxon>Marasmiineae</taxon>
        <taxon>Mycenaceae</taxon>
        <taxon>Favolaschia</taxon>
    </lineage>
</organism>
<evidence type="ECO:0000313" key="2">
    <source>
        <dbReference type="Proteomes" id="UP001362999"/>
    </source>
</evidence>
<accession>A0AAW0D6X7</accession>
<evidence type="ECO:0000313" key="1">
    <source>
        <dbReference type="EMBL" id="KAK7046649.1"/>
    </source>
</evidence>
<dbReference type="EMBL" id="JAWWNJ010000010">
    <property type="protein sequence ID" value="KAK7046649.1"/>
    <property type="molecule type" value="Genomic_DNA"/>
</dbReference>
<comment type="caution">
    <text evidence="1">The sequence shown here is derived from an EMBL/GenBank/DDBJ whole genome shotgun (WGS) entry which is preliminary data.</text>
</comment>
<name>A0AAW0D6X7_9AGAR</name>
<proteinExistence type="predicted"/>
<dbReference type="Proteomes" id="UP001362999">
    <property type="component" value="Unassembled WGS sequence"/>
</dbReference>
<dbReference type="AlphaFoldDB" id="A0AAW0D6X7"/>
<gene>
    <name evidence="1" type="ORF">R3P38DRAFT_2874971</name>
</gene>
<sequence length="413" mass="45989">MGLGAPCTPLPLSITSRLAPELYDLFLDEFHASKSTLSACSLVCRQWLPLCRHHLFFSVALQPDFVDFLKSSSHAHDTIAPHIRHVELGGGWMREKQHEFNDTMMFMITLKNVRKISLETLSWTYLEPAAESALLGGQGSVFHTVTTLHLTFIRFPSFSILTTFVSQFPRLRELAFDNITWDDMGPNQLDANPPFLFGLEKLSICACSNEPIISWLSAPDSADSIAVPIHSLHLPELLPHEATQVGKFLASLPASLENLELGFLGHIHDDAPAIRDVVGEIDLSLHTRLRTIRIHQLSLYQFPSPPATPPSSPPPPELSPCIWLIPFLSRISSPMLSTISFNIWLGGEQQLDLLDWNALVKVLENPAFAASLRSLQFSVRGIEPAMDDEVAGWISRRLGDWGGVQDCLEVCFE</sequence>
<protein>
    <submittedName>
        <fullName evidence="1">F-box domain-containing protein</fullName>
    </submittedName>
</protein>
<keyword evidence="2" id="KW-1185">Reference proteome</keyword>
<reference evidence="1 2" key="1">
    <citation type="journal article" date="2024" name="J Genomics">
        <title>Draft genome sequencing and assembly of Favolaschia claudopus CIRM-BRFM 2984 isolated from oak limbs.</title>
        <authorList>
            <person name="Navarro D."/>
            <person name="Drula E."/>
            <person name="Chaduli D."/>
            <person name="Cazenave R."/>
            <person name="Ahrendt S."/>
            <person name="Wang J."/>
            <person name="Lipzen A."/>
            <person name="Daum C."/>
            <person name="Barry K."/>
            <person name="Grigoriev I.V."/>
            <person name="Favel A."/>
            <person name="Rosso M.N."/>
            <person name="Martin F."/>
        </authorList>
    </citation>
    <scope>NUCLEOTIDE SEQUENCE [LARGE SCALE GENOMIC DNA]</scope>
    <source>
        <strain evidence="1 2">CIRM-BRFM 2984</strain>
    </source>
</reference>